<keyword evidence="2" id="KW-1015">Disulfide bond</keyword>
<dbReference type="PANTHER" id="PTHR10612:SF41">
    <property type="entry name" value="GLIAL LAZARILLO, ISOFORM A"/>
    <property type="match status" value="1"/>
</dbReference>
<reference evidence="6" key="1">
    <citation type="submission" date="2020-08" db="EMBL/GenBank/DDBJ databases">
        <title>Genome sequencing and assembly of the red palm weevil Rhynchophorus ferrugineus.</title>
        <authorList>
            <person name="Dias G.B."/>
            <person name="Bergman C.M."/>
            <person name="Manee M."/>
        </authorList>
    </citation>
    <scope>NUCLEOTIDE SEQUENCE</scope>
    <source>
        <strain evidence="6">AA-2017</strain>
        <tissue evidence="6">Whole larva</tissue>
    </source>
</reference>
<dbReference type="InterPro" id="IPR022271">
    <property type="entry name" value="Lipocalin_ApoD"/>
</dbReference>
<evidence type="ECO:0000256" key="3">
    <source>
        <dbReference type="PIRNR" id="PIRNR036893"/>
    </source>
</evidence>
<dbReference type="Gene3D" id="2.40.128.20">
    <property type="match status" value="1"/>
</dbReference>
<proteinExistence type="inferred from homology"/>
<evidence type="ECO:0000313" key="6">
    <source>
        <dbReference type="EMBL" id="KAF7280055.1"/>
    </source>
</evidence>
<gene>
    <name evidence="6" type="ORF">GWI33_006438</name>
</gene>
<evidence type="ECO:0000256" key="2">
    <source>
        <dbReference type="ARBA" id="ARBA00023157"/>
    </source>
</evidence>
<feature type="chain" id="PRO_5033202357" description="Lipocalin/cytosolic fatty-acid binding domain-containing protein" evidence="3">
    <location>
        <begin position="25"/>
        <end position="200"/>
    </location>
</feature>
<comment type="similarity">
    <text evidence="1 3 4">Belongs to the calycin superfamily. Lipocalin family.</text>
</comment>
<dbReference type="SUPFAM" id="SSF50814">
    <property type="entry name" value="Lipocalins"/>
    <property type="match status" value="1"/>
</dbReference>
<dbReference type="PRINTS" id="PR01273">
    <property type="entry name" value="INVTBRTCOLOR"/>
</dbReference>
<dbReference type="PROSITE" id="PS00213">
    <property type="entry name" value="LIPOCALIN"/>
    <property type="match status" value="1"/>
</dbReference>
<dbReference type="InterPro" id="IPR012674">
    <property type="entry name" value="Calycin"/>
</dbReference>
<dbReference type="GO" id="GO:0031409">
    <property type="term" value="F:pigment binding"/>
    <property type="evidence" value="ECO:0007669"/>
    <property type="project" value="InterPro"/>
</dbReference>
<name>A0A834IFV0_RHYFE</name>
<dbReference type="EMBL" id="JAACXV010000324">
    <property type="protein sequence ID" value="KAF7280055.1"/>
    <property type="molecule type" value="Genomic_DNA"/>
</dbReference>
<dbReference type="GO" id="GO:0005737">
    <property type="term" value="C:cytoplasm"/>
    <property type="evidence" value="ECO:0007669"/>
    <property type="project" value="TreeGrafter"/>
</dbReference>
<sequence length="200" mass="22781">MDDLPAIWSVLSVLVVSILDSVAGDGFGNCPKLPYMPNFNVSRFAGHWYEVERAFYLMELVSSCVTVDLHQNHKGQFTVNVNAKSIVSGSFSISQGLATPSKRDPSVLLYRVSSKLPRFLNRYLPGAGYYQVLQTDYTRYAIVYTCTDFHLFHMDLVWIWGRKKEINVEVRAKIYNILNGIGLDPERLTLPKNKNCTEDY</sequence>
<dbReference type="PANTHER" id="PTHR10612">
    <property type="entry name" value="APOLIPOPROTEIN D"/>
    <property type="match status" value="1"/>
</dbReference>
<evidence type="ECO:0000313" key="7">
    <source>
        <dbReference type="Proteomes" id="UP000625711"/>
    </source>
</evidence>
<keyword evidence="7" id="KW-1185">Reference proteome</keyword>
<dbReference type="InterPro" id="IPR022272">
    <property type="entry name" value="Lipocalin_CS"/>
</dbReference>
<dbReference type="InterPro" id="IPR000566">
    <property type="entry name" value="Lipocln_cytosolic_FA-bd_dom"/>
</dbReference>
<evidence type="ECO:0000256" key="1">
    <source>
        <dbReference type="ARBA" id="ARBA00006889"/>
    </source>
</evidence>
<dbReference type="AlphaFoldDB" id="A0A834IFV0"/>
<dbReference type="GO" id="GO:0006629">
    <property type="term" value="P:lipid metabolic process"/>
    <property type="evidence" value="ECO:0007669"/>
    <property type="project" value="TreeGrafter"/>
</dbReference>
<dbReference type="Pfam" id="PF00061">
    <property type="entry name" value="Lipocalin"/>
    <property type="match status" value="1"/>
</dbReference>
<evidence type="ECO:0000256" key="4">
    <source>
        <dbReference type="RuleBase" id="RU003695"/>
    </source>
</evidence>
<comment type="caution">
    <text evidence="6">The sequence shown here is derived from an EMBL/GenBank/DDBJ whole genome shotgun (WGS) entry which is preliminary data.</text>
</comment>
<dbReference type="Proteomes" id="UP000625711">
    <property type="component" value="Unassembled WGS sequence"/>
</dbReference>
<evidence type="ECO:0000259" key="5">
    <source>
        <dbReference type="Pfam" id="PF00061"/>
    </source>
</evidence>
<dbReference type="PRINTS" id="PR00179">
    <property type="entry name" value="LIPOCALIN"/>
</dbReference>
<dbReference type="GO" id="GO:0000302">
    <property type="term" value="P:response to reactive oxygen species"/>
    <property type="evidence" value="ECO:0007669"/>
    <property type="project" value="TreeGrafter"/>
</dbReference>
<dbReference type="InterPro" id="IPR003057">
    <property type="entry name" value="Invtbrt_color"/>
</dbReference>
<feature type="domain" description="Lipocalin/cytosolic fatty-acid binding" evidence="5">
    <location>
        <begin position="126"/>
        <end position="191"/>
    </location>
</feature>
<dbReference type="OrthoDB" id="9923952at2759"/>
<dbReference type="PIRSF" id="PIRSF036893">
    <property type="entry name" value="Lipocalin_ApoD"/>
    <property type="match status" value="1"/>
</dbReference>
<organism evidence="6 7">
    <name type="scientific">Rhynchophorus ferrugineus</name>
    <name type="common">Red palm weevil</name>
    <name type="synonym">Curculio ferrugineus</name>
    <dbReference type="NCBI Taxonomy" id="354439"/>
    <lineage>
        <taxon>Eukaryota</taxon>
        <taxon>Metazoa</taxon>
        <taxon>Ecdysozoa</taxon>
        <taxon>Arthropoda</taxon>
        <taxon>Hexapoda</taxon>
        <taxon>Insecta</taxon>
        <taxon>Pterygota</taxon>
        <taxon>Neoptera</taxon>
        <taxon>Endopterygota</taxon>
        <taxon>Coleoptera</taxon>
        <taxon>Polyphaga</taxon>
        <taxon>Cucujiformia</taxon>
        <taxon>Curculionidae</taxon>
        <taxon>Dryophthorinae</taxon>
        <taxon>Rhynchophorus</taxon>
    </lineage>
</organism>
<feature type="signal peptide" evidence="3">
    <location>
        <begin position="1"/>
        <end position="24"/>
    </location>
</feature>
<accession>A0A834IFV0</accession>
<protein>
    <recommendedName>
        <fullName evidence="5">Lipocalin/cytosolic fatty-acid binding domain-containing protein</fullName>
    </recommendedName>
</protein>
<keyword evidence="3" id="KW-0732">Signal</keyword>